<dbReference type="SMART" id="SM00564">
    <property type="entry name" value="PQQ"/>
    <property type="match status" value="6"/>
</dbReference>
<keyword evidence="4" id="KW-0449">Lipoprotein</keyword>
<dbReference type="Pfam" id="PF13360">
    <property type="entry name" value="PQQ_2"/>
    <property type="match status" value="1"/>
</dbReference>
<gene>
    <name evidence="4 6" type="primary">bamB</name>
    <name evidence="6" type="ORF">NB640_02915</name>
</gene>
<evidence type="ECO:0000313" key="7">
    <source>
        <dbReference type="Proteomes" id="UP001156215"/>
    </source>
</evidence>
<evidence type="ECO:0000256" key="4">
    <source>
        <dbReference type="HAMAP-Rule" id="MF_00923"/>
    </source>
</evidence>
<comment type="similarity">
    <text evidence="4">Belongs to the BamB family.</text>
</comment>
<dbReference type="RefSeq" id="WP_269309655.1">
    <property type="nucleotide sequence ID" value="NZ_CP098242.1"/>
</dbReference>
<reference evidence="6" key="1">
    <citation type="journal article" date="2022" name="Front. Microbiol.">
        <title>New perspectives on an old grouping: The genomic and phenotypic variability of Oxalobacter formigenes and the implications for calcium oxalate stone prevention.</title>
        <authorList>
            <person name="Chmiel J.A."/>
            <person name="Carr C."/>
            <person name="Stuivenberg G.A."/>
            <person name="Venema R."/>
            <person name="Chanyi R.M."/>
            <person name="Al K.F."/>
            <person name="Giguere D."/>
            <person name="Say H."/>
            <person name="Akouris P.P."/>
            <person name="Dominguez Romero S.A."/>
            <person name="Kwong A."/>
            <person name="Tai V."/>
            <person name="Koval S.F."/>
            <person name="Razvi H."/>
            <person name="Bjazevic J."/>
            <person name="Burton J.P."/>
        </authorList>
    </citation>
    <scope>NUCLEOTIDE SEQUENCE</scope>
    <source>
        <strain evidence="6">WoOx3</strain>
    </source>
</reference>
<dbReference type="HAMAP" id="MF_00923">
    <property type="entry name" value="OM_assembly_BamB"/>
    <property type="match status" value="1"/>
</dbReference>
<keyword evidence="7" id="KW-1185">Reference proteome</keyword>
<comment type="subcellular location">
    <subcellularLocation>
        <location evidence="4">Cell outer membrane</location>
        <topology evidence="4">Lipid-anchor</topology>
    </subcellularLocation>
</comment>
<evidence type="ECO:0000256" key="3">
    <source>
        <dbReference type="ARBA" id="ARBA00023237"/>
    </source>
</evidence>
<dbReference type="PANTHER" id="PTHR34512:SF30">
    <property type="entry name" value="OUTER MEMBRANE PROTEIN ASSEMBLY FACTOR BAMB"/>
    <property type="match status" value="1"/>
</dbReference>
<evidence type="ECO:0000259" key="5">
    <source>
        <dbReference type="Pfam" id="PF13360"/>
    </source>
</evidence>
<dbReference type="Proteomes" id="UP001156215">
    <property type="component" value="Chromosome"/>
</dbReference>
<proteinExistence type="inferred from homology"/>
<sequence length="389" mass="41144">MRLTRAIIAVLTVGLTLLLSGCSFSWIDSINPFSRGTPRNLPADLVEFEQIRSVTESWSLNVGSSDNFIFTPVATYDSIYAASAKGTIVRVDPQTGSEVWRIDAGIPLTAGVGTDGHTIVVAGKNGVLLAFDSDGKEKWKAQMSSEALSAPAVGGDMVVVRTLDNHISGFEADSGERKWMVTRRAPPLMLRSAPGIAIVGPTAIVALPGGRMISLMLANGGTNWDVVVGDPRGTTDLERIADTSGMPAVLGRLVCAASFQGRVACYDVVSGGGVWAKELSSDVGVSVDDDFVYAADEAGAVYAFVNLRGQSVWRNERLAYRALSTPVSFERTVAVGDLQGYVHFLSKEDGGFISRTATDGSAIKATPLVVGEKLIIQTTGGRLLALMIN</sequence>
<name>A0A9E9M160_9BURK</name>
<comment type="function">
    <text evidence="4">Part of the outer membrane protein assembly complex, which is involved in assembly and insertion of beta-barrel proteins into the outer membrane.</text>
</comment>
<dbReference type="NCBIfam" id="TIGR03300">
    <property type="entry name" value="assembly_YfgL"/>
    <property type="match status" value="1"/>
</dbReference>
<dbReference type="InterPro" id="IPR018391">
    <property type="entry name" value="PQQ_b-propeller_rpt"/>
</dbReference>
<dbReference type="PROSITE" id="PS51257">
    <property type="entry name" value="PROKAR_LIPOPROTEIN"/>
    <property type="match status" value="1"/>
</dbReference>
<dbReference type="InterPro" id="IPR015943">
    <property type="entry name" value="WD40/YVTN_repeat-like_dom_sf"/>
</dbReference>
<keyword evidence="2 4" id="KW-0472">Membrane</keyword>
<keyword evidence="1 4" id="KW-0732">Signal</keyword>
<organism evidence="6 7">
    <name type="scientific">Oxalobacter vibrioformis</name>
    <dbReference type="NCBI Taxonomy" id="933080"/>
    <lineage>
        <taxon>Bacteria</taxon>
        <taxon>Pseudomonadati</taxon>
        <taxon>Pseudomonadota</taxon>
        <taxon>Betaproteobacteria</taxon>
        <taxon>Burkholderiales</taxon>
        <taxon>Oxalobacteraceae</taxon>
        <taxon>Oxalobacter</taxon>
    </lineage>
</organism>
<dbReference type="Gene3D" id="2.130.10.10">
    <property type="entry name" value="YVTN repeat-like/Quinoprotein amine dehydrogenase"/>
    <property type="match status" value="1"/>
</dbReference>
<dbReference type="SUPFAM" id="SSF50998">
    <property type="entry name" value="Quinoprotein alcohol dehydrogenase-like"/>
    <property type="match status" value="1"/>
</dbReference>
<keyword evidence="3 4" id="KW-0998">Cell outer membrane</keyword>
<keyword evidence="4" id="KW-0564">Palmitate</keyword>
<dbReference type="PANTHER" id="PTHR34512">
    <property type="entry name" value="CELL SURFACE PROTEIN"/>
    <property type="match status" value="1"/>
</dbReference>
<dbReference type="InterPro" id="IPR002372">
    <property type="entry name" value="PQQ_rpt_dom"/>
</dbReference>
<dbReference type="KEGG" id="ovb:NB640_02915"/>
<protein>
    <recommendedName>
        <fullName evidence="4">Outer membrane protein assembly factor BamB</fullName>
    </recommendedName>
</protein>
<dbReference type="GO" id="GO:0009279">
    <property type="term" value="C:cell outer membrane"/>
    <property type="evidence" value="ECO:0007669"/>
    <property type="project" value="UniProtKB-SubCell"/>
</dbReference>
<dbReference type="InterPro" id="IPR017687">
    <property type="entry name" value="BamB"/>
</dbReference>
<evidence type="ECO:0000313" key="6">
    <source>
        <dbReference type="EMBL" id="WAW10628.1"/>
    </source>
</evidence>
<dbReference type="GO" id="GO:0051205">
    <property type="term" value="P:protein insertion into membrane"/>
    <property type="evidence" value="ECO:0007669"/>
    <property type="project" value="UniProtKB-UniRule"/>
</dbReference>
<comment type="subunit">
    <text evidence="4">Part of the Bam complex.</text>
</comment>
<dbReference type="GO" id="GO:0043165">
    <property type="term" value="P:Gram-negative-bacterium-type cell outer membrane assembly"/>
    <property type="evidence" value="ECO:0007669"/>
    <property type="project" value="UniProtKB-UniRule"/>
</dbReference>
<dbReference type="AlphaFoldDB" id="A0A9E9M160"/>
<dbReference type="InterPro" id="IPR011047">
    <property type="entry name" value="Quinoprotein_ADH-like_sf"/>
</dbReference>
<feature type="domain" description="Pyrrolo-quinoline quinone repeat" evidence="5">
    <location>
        <begin position="85"/>
        <end position="315"/>
    </location>
</feature>
<accession>A0A9E9M160</accession>
<evidence type="ECO:0000256" key="2">
    <source>
        <dbReference type="ARBA" id="ARBA00023136"/>
    </source>
</evidence>
<evidence type="ECO:0000256" key="1">
    <source>
        <dbReference type="ARBA" id="ARBA00022729"/>
    </source>
</evidence>
<dbReference type="EMBL" id="CP098242">
    <property type="protein sequence ID" value="WAW10628.1"/>
    <property type="molecule type" value="Genomic_DNA"/>
</dbReference>